<protein>
    <submittedName>
        <fullName evidence="3">L-fuconolactonase</fullName>
        <ecNumber evidence="3">3.1.1.-</ecNumber>
    </submittedName>
</protein>
<evidence type="ECO:0000313" key="3">
    <source>
        <dbReference type="EMBL" id="MBB4675408.1"/>
    </source>
</evidence>
<dbReference type="Proteomes" id="UP000533598">
    <property type="component" value="Unassembled WGS sequence"/>
</dbReference>
<dbReference type="EMBL" id="JACHMH010000001">
    <property type="protein sequence ID" value="MBB4675408.1"/>
    <property type="molecule type" value="Genomic_DNA"/>
</dbReference>
<dbReference type="InterPro" id="IPR006680">
    <property type="entry name" value="Amidohydro-rel"/>
</dbReference>
<gene>
    <name evidence="3" type="ORF">HNR67_001526</name>
</gene>
<organism evidence="3 4">
    <name type="scientific">Crossiella cryophila</name>
    <dbReference type="NCBI Taxonomy" id="43355"/>
    <lineage>
        <taxon>Bacteria</taxon>
        <taxon>Bacillati</taxon>
        <taxon>Actinomycetota</taxon>
        <taxon>Actinomycetes</taxon>
        <taxon>Pseudonocardiales</taxon>
        <taxon>Pseudonocardiaceae</taxon>
        <taxon>Crossiella</taxon>
    </lineage>
</organism>
<keyword evidence="3" id="KW-0378">Hydrolase</keyword>
<dbReference type="Gene3D" id="3.20.20.140">
    <property type="entry name" value="Metal-dependent hydrolases"/>
    <property type="match status" value="1"/>
</dbReference>
<name>A0A7W7C8T8_9PSEU</name>
<dbReference type="PANTHER" id="PTHR43569">
    <property type="entry name" value="AMIDOHYDROLASE"/>
    <property type="match status" value="1"/>
</dbReference>
<comment type="similarity">
    <text evidence="1">Belongs to the metallo-dependent hydrolases superfamily.</text>
</comment>
<proteinExistence type="inferred from homology"/>
<accession>A0A7W7C8T8</accession>
<dbReference type="RefSeq" id="WP_185001385.1">
    <property type="nucleotide sequence ID" value="NZ_BAAAUI010000006.1"/>
</dbReference>
<evidence type="ECO:0000256" key="1">
    <source>
        <dbReference type="ARBA" id="ARBA00038310"/>
    </source>
</evidence>
<reference evidence="3 4" key="1">
    <citation type="submission" date="2020-08" db="EMBL/GenBank/DDBJ databases">
        <title>Sequencing the genomes of 1000 actinobacteria strains.</title>
        <authorList>
            <person name="Klenk H.-P."/>
        </authorList>
    </citation>
    <scope>NUCLEOTIDE SEQUENCE [LARGE SCALE GENOMIC DNA]</scope>
    <source>
        <strain evidence="3 4">DSM 44230</strain>
    </source>
</reference>
<dbReference type="EC" id="3.1.1.-" evidence="3"/>
<dbReference type="GO" id="GO:0016787">
    <property type="term" value="F:hydrolase activity"/>
    <property type="evidence" value="ECO:0007669"/>
    <property type="project" value="UniProtKB-KW"/>
</dbReference>
<dbReference type="InterPro" id="IPR052350">
    <property type="entry name" value="Metallo-dep_Lactonases"/>
</dbReference>
<keyword evidence="4" id="KW-1185">Reference proteome</keyword>
<feature type="domain" description="Amidohydrolase-related" evidence="2">
    <location>
        <begin position="3"/>
        <end position="278"/>
    </location>
</feature>
<dbReference type="InterPro" id="IPR032466">
    <property type="entry name" value="Metal_Hydrolase"/>
</dbReference>
<dbReference type="PANTHER" id="PTHR43569:SF2">
    <property type="entry name" value="AMIDOHYDROLASE-RELATED DOMAIN-CONTAINING PROTEIN"/>
    <property type="match status" value="1"/>
</dbReference>
<dbReference type="SUPFAM" id="SSF51556">
    <property type="entry name" value="Metallo-dependent hydrolases"/>
    <property type="match status" value="1"/>
</dbReference>
<evidence type="ECO:0000313" key="4">
    <source>
        <dbReference type="Proteomes" id="UP000533598"/>
    </source>
</evidence>
<dbReference type="Pfam" id="PF04909">
    <property type="entry name" value="Amidohydro_2"/>
    <property type="match status" value="1"/>
</dbReference>
<evidence type="ECO:0000259" key="2">
    <source>
        <dbReference type="Pfam" id="PF04909"/>
    </source>
</evidence>
<comment type="caution">
    <text evidence="3">The sequence shown here is derived from an EMBL/GenBank/DDBJ whole genome shotgun (WGS) entry which is preliminary data.</text>
</comment>
<dbReference type="AlphaFoldDB" id="A0A7W7C8T8"/>
<sequence>MRIDAHQHLWDLSVRAQDWITGPEMAPLDRSFILPDLHHVTAATGVGATVLVQTVTVAEETPEFLVFAEASEIVAAVVGWTDLTAPDIADTLAGLREGHGGRWLRGIRHQVQGEADPRWLCRPEVRRGLAAVAAAGLSYDLLTLPHQLPAAIETVQALPELSFVLDHCSKPPIASGELEPWASDLRALAALPNVTCKLSGLVTEADWAQWTVEQLRPYTEVVLAAFGPERVMFGSDWPVCLLAAPYATVLETAEVLTDRLTPEERAAVFGDTARRVYAIEQSSEVAQPLLDTGNVHG</sequence>